<evidence type="ECO:0000256" key="1">
    <source>
        <dbReference type="SAM" id="MobiDB-lite"/>
    </source>
</evidence>
<dbReference type="PANTHER" id="PTHR34482">
    <property type="entry name" value="DNA DAMAGE-INDUCIBLE PROTEIN 1-LIKE"/>
    <property type="match status" value="1"/>
</dbReference>
<feature type="region of interest" description="Disordered" evidence="1">
    <location>
        <begin position="1"/>
        <end position="20"/>
    </location>
</feature>
<evidence type="ECO:0000313" key="4">
    <source>
        <dbReference type="Proteomes" id="UP000325315"/>
    </source>
</evidence>
<name>A0A5B6VVV8_9ROSI</name>
<feature type="domain" description="Retrotransposon gag" evidence="2">
    <location>
        <begin position="96"/>
        <end position="169"/>
    </location>
</feature>
<gene>
    <name evidence="3" type="ORF">EPI10_023471</name>
</gene>
<dbReference type="Pfam" id="PF03732">
    <property type="entry name" value="Retrotrans_gag"/>
    <property type="match status" value="1"/>
</dbReference>
<dbReference type="Proteomes" id="UP000325315">
    <property type="component" value="Unassembled WGS sequence"/>
</dbReference>
<dbReference type="InterPro" id="IPR005162">
    <property type="entry name" value="Retrotrans_gag_dom"/>
</dbReference>
<accession>A0A5B6VVV8</accession>
<dbReference type="OrthoDB" id="2272416at2759"/>
<reference evidence="4" key="1">
    <citation type="journal article" date="2019" name="Plant Biotechnol. J.">
        <title>Genome sequencing of the Australian wild diploid species Gossypium australe highlights disease resistance and delayed gland morphogenesis.</title>
        <authorList>
            <person name="Cai Y."/>
            <person name="Cai X."/>
            <person name="Wang Q."/>
            <person name="Wang P."/>
            <person name="Zhang Y."/>
            <person name="Cai C."/>
            <person name="Xu Y."/>
            <person name="Wang K."/>
            <person name="Zhou Z."/>
            <person name="Wang C."/>
            <person name="Geng S."/>
            <person name="Li B."/>
            <person name="Dong Q."/>
            <person name="Hou Y."/>
            <person name="Wang H."/>
            <person name="Ai P."/>
            <person name="Liu Z."/>
            <person name="Yi F."/>
            <person name="Sun M."/>
            <person name="An G."/>
            <person name="Cheng J."/>
            <person name="Zhang Y."/>
            <person name="Shi Q."/>
            <person name="Xie Y."/>
            <person name="Shi X."/>
            <person name="Chang Y."/>
            <person name="Huang F."/>
            <person name="Chen Y."/>
            <person name="Hong S."/>
            <person name="Mi L."/>
            <person name="Sun Q."/>
            <person name="Zhang L."/>
            <person name="Zhou B."/>
            <person name="Peng R."/>
            <person name="Zhang X."/>
            <person name="Liu F."/>
        </authorList>
    </citation>
    <scope>NUCLEOTIDE SEQUENCE [LARGE SCALE GENOMIC DNA]</scope>
    <source>
        <strain evidence="4">cv. PA1801</strain>
    </source>
</reference>
<evidence type="ECO:0000313" key="3">
    <source>
        <dbReference type="EMBL" id="KAA3473062.1"/>
    </source>
</evidence>
<proteinExistence type="predicted"/>
<protein>
    <submittedName>
        <fullName evidence="3">1-phosphatidylinositol-4,5-bisphosphate phosphodiesterase beta-2</fullName>
    </submittedName>
</protein>
<comment type="caution">
    <text evidence="3">The sequence shown here is derived from an EMBL/GenBank/DDBJ whole genome shotgun (WGS) entry which is preliminary data.</text>
</comment>
<dbReference type="AlphaFoldDB" id="A0A5B6VVV8"/>
<organism evidence="3 4">
    <name type="scientific">Gossypium australe</name>
    <dbReference type="NCBI Taxonomy" id="47621"/>
    <lineage>
        <taxon>Eukaryota</taxon>
        <taxon>Viridiplantae</taxon>
        <taxon>Streptophyta</taxon>
        <taxon>Embryophyta</taxon>
        <taxon>Tracheophyta</taxon>
        <taxon>Spermatophyta</taxon>
        <taxon>Magnoliopsida</taxon>
        <taxon>eudicotyledons</taxon>
        <taxon>Gunneridae</taxon>
        <taxon>Pentapetalae</taxon>
        <taxon>rosids</taxon>
        <taxon>malvids</taxon>
        <taxon>Malvales</taxon>
        <taxon>Malvaceae</taxon>
        <taxon>Malvoideae</taxon>
        <taxon>Gossypium</taxon>
    </lineage>
</organism>
<sequence>MSETPVSPSTETGSQSHSIGDNTLSQAMLRILERVARPHSSSDSHGSITERLRFNGVELFRGVTRVAPTVAEYWLEAAKRIMNNLDYTPEQKLKGVVSLLHDEAYQWWLTVEEGTQPDCLNWDFFNTTFQSKYVGVSYVDARRHEFINLTQGDRLVAEYEAEFLRLSHYA</sequence>
<dbReference type="PANTHER" id="PTHR34482:SF36">
    <property type="entry name" value="RETROTRANSPOSON GAG DOMAIN-CONTAINING PROTEIN"/>
    <property type="match status" value="1"/>
</dbReference>
<keyword evidence="4" id="KW-1185">Reference proteome</keyword>
<evidence type="ECO:0000259" key="2">
    <source>
        <dbReference type="Pfam" id="PF03732"/>
    </source>
</evidence>
<dbReference type="EMBL" id="SMMG02000005">
    <property type="protein sequence ID" value="KAA3473062.1"/>
    <property type="molecule type" value="Genomic_DNA"/>
</dbReference>